<dbReference type="PANTHER" id="PTHR46148:SF52">
    <property type="entry name" value="OS04G0603800 PROTEIN"/>
    <property type="match status" value="1"/>
</dbReference>
<organism evidence="2 3">
    <name type="scientific">Paspalum vaginatum</name>
    <name type="common">seashore paspalum</name>
    <dbReference type="NCBI Taxonomy" id="158149"/>
    <lineage>
        <taxon>Eukaryota</taxon>
        <taxon>Viridiplantae</taxon>
        <taxon>Streptophyta</taxon>
        <taxon>Embryophyta</taxon>
        <taxon>Tracheophyta</taxon>
        <taxon>Spermatophyta</taxon>
        <taxon>Magnoliopsida</taxon>
        <taxon>Liliopsida</taxon>
        <taxon>Poales</taxon>
        <taxon>Poaceae</taxon>
        <taxon>PACMAD clade</taxon>
        <taxon>Panicoideae</taxon>
        <taxon>Andropogonodae</taxon>
        <taxon>Paspaleae</taxon>
        <taxon>Paspalinae</taxon>
        <taxon>Paspalum</taxon>
    </lineage>
</organism>
<dbReference type="SUPFAM" id="SSF54160">
    <property type="entry name" value="Chromo domain-like"/>
    <property type="match status" value="1"/>
</dbReference>
<protein>
    <recommendedName>
        <fullName evidence="1">Tf2-1-like SH3-like domain-containing protein</fullName>
    </recommendedName>
</protein>
<gene>
    <name evidence="2" type="ORF">BS78_K311800</name>
</gene>
<reference evidence="2 3" key="1">
    <citation type="submission" date="2022-10" db="EMBL/GenBank/DDBJ databases">
        <title>WGS assembly of Paspalum vaginatum 540-79.</title>
        <authorList>
            <person name="Sun G."/>
            <person name="Wase N."/>
            <person name="Shu S."/>
            <person name="Jenkins J."/>
            <person name="Zhou B."/>
            <person name="Torres-Rodriguez J."/>
            <person name="Chen C."/>
            <person name="Sandor L."/>
            <person name="Plott C."/>
            <person name="Yoshinga Y."/>
            <person name="Daum C."/>
            <person name="Qi P."/>
            <person name="Barry K."/>
            <person name="Lipzen A."/>
            <person name="Berry L."/>
            <person name="Pedersen C."/>
            <person name="Gottilla T."/>
            <person name="Foltz A."/>
            <person name="Yu H."/>
            <person name="O'Malley R."/>
            <person name="Zhang C."/>
            <person name="Devos K."/>
            <person name="Sigmon B."/>
            <person name="Yu B."/>
            <person name="Obata T."/>
            <person name="Schmutz J."/>
            <person name="Schnable J."/>
        </authorList>
    </citation>
    <scope>NUCLEOTIDE SEQUENCE [LARGE SCALE GENOMIC DNA]</scope>
    <source>
        <strain evidence="3">cv. 540-79</strain>
    </source>
</reference>
<dbReference type="InterPro" id="IPR016197">
    <property type="entry name" value="Chromo-like_dom_sf"/>
</dbReference>
<evidence type="ECO:0000259" key="1">
    <source>
        <dbReference type="Pfam" id="PF24626"/>
    </source>
</evidence>
<dbReference type="InterPro" id="IPR056924">
    <property type="entry name" value="SH3_Tf2-1"/>
</dbReference>
<evidence type="ECO:0000313" key="2">
    <source>
        <dbReference type="EMBL" id="KAJ1256798.1"/>
    </source>
</evidence>
<sequence length="181" mass="20701">MIANRQLHLDQLKHHLAKAQNRMKQHADQKRTELQFQVGEQVLLNLQPYVQSSLINRPFPKLAFKYFGPYKVVEKIGAVAYKLDLPEGCAIHPVFHVSQLKPFTTDYTPVFSELPQVLDLDAPDVQPEAIVERRLIKRGTTAVPQVRIKWSSIPASTTTWEHYHVVRTRFPEAPGWGQAAT</sequence>
<dbReference type="AlphaFoldDB" id="A0A9W7XB72"/>
<proteinExistence type="predicted"/>
<dbReference type="PANTHER" id="PTHR46148">
    <property type="entry name" value="CHROMO DOMAIN-CONTAINING PROTEIN"/>
    <property type="match status" value="1"/>
</dbReference>
<name>A0A9W7XB72_9POAL</name>
<dbReference type="EMBL" id="MU629478">
    <property type="protein sequence ID" value="KAJ1256798.1"/>
    <property type="molecule type" value="Genomic_DNA"/>
</dbReference>
<feature type="domain" description="Tf2-1-like SH3-like" evidence="1">
    <location>
        <begin position="39"/>
        <end position="103"/>
    </location>
</feature>
<dbReference type="OrthoDB" id="786789at2759"/>
<dbReference type="Proteomes" id="UP001164776">
    <property type="component" value="Unassembled WGS sequence"/>
</dbReference>
<keyword evidence="3" id="KW-1185">Reference proteome</keyword>
<accession>A0A9W7XB72</accession>
<comment type="caution">
    <text evidence="2">The sequence shown here is derived from an EMBL/GenBank/DDBJ whole genome shotgun (WGS) entry which is preliminary data.</text>
</comment>
<evidence type="ECO:0000313" key="3">
    <source>
        <dbReference type="Proteomes" id="UP001164776"/>
    </source>
</evidence>
<dbReference type="Pfam" id="PF24626">
    <property type="entry name" value="SH3_Tf2-1"/>
    <property type="match status" value="1"/>
</dbReference>